<keyword evidence="6" id="KW-0406">Ion transport</keyword>
<evidence type="ECO:0000313" key="9">
    <source>
        <dbReference type="EMBL" id="RSZ62052.1"/>
    </source>
</evidence>
<accession>A0A3S0B3M1</accession>
<dbReference type="GO" id="GO:0016887">
    <property type="term" value="F:ATP hydrolysis activity"/>
    <property type="evidence" value="ECO:0007669"/>
    <property type="project" value="InterPro"/>
</dbReference>
<feature type="domain" description="AAA+ ATPase" evidence="8">
    <location>
        <begin position="36"/>
        <end position="207"/>
    </location>
</feature>
<dbReference type="CDD" id="cd00267">
    <property type="entry name" value="ABC_ATPase"/>
    <property type="match status" value="1"/>
</dbReference>
<evidence type="ECO:0000256" key="7">
    <source>
        <dbReference type="ARBA" id="ARBA00023136"/>
    </source>
</evidence>
<dbReference type="GO" id="GO:0006826">
    <property type="term" value="P:iron ion transport"/>
    <property type="evidence" value="ECO:0007669"/>
    <property type="project" value="UniProtKB-KW"/>
</dbReference>
<dbReference type="RefSeq" id="WP_126121205.1">
    <property type="nucleotide sequence ID" value="NZ_RXHJ01000013.1"/>
</dbReference>
<dbReference type="GO" id="GO:0005886">
    <property type="term" value="C:plasma membrane"/>
    <property type="evidence" value="ECO:0007669"/>
    <property type="project" value="UniProtKB-SubCell"/>
</dbReference>
<dbReference type="InterPro" id="IPR038729">
    <property type="entry name" value="Rad50/SbcC_AAA"/>
</dbReference>
<comment type="subcellular location">
    <subcellularLocation>
        <location evidence="1">Cell membrane</location>
        <topology evidence="1">Peripheral membrane protein</topology>
    </subcellularLocation>
</comment>
<keyword evidence="4" id="KW-0410">Iron transport</keyword>
<evidence type="ECO:0000256" key="5">
    <source>
        <dbReference type="ARBA" id="ARBA00023004"/>
    </source>
</evidence>
<gene>
    <name evidence="9" type="ORF">EAH68_10050</name>
</gene>
<dbReference type="InterPro" id="IPR027417">
    <property type="entry name" value="P-loop_NTPase"/>
</dbReference>
<protein>
    <submittedName>
        <fullName evidence="9">ATPase</fullName>
    </submittedName>
</protein>
<dbReference type="SUPFAM" id="SSF52540">
    <property type="entry name" value="P-loop containing nucleoside triphosphate hydrolases"/>
    <property type="match status" value="1"/>
</dbReference>
<organism evidence="9 10">
    <name type="scientific">Corynebacterium hylobatis</name>
    <dbReference type="NCBI Taxonomy" id="1859290"/>
    <lineage>
        <taxon>Bacteria</taxon>
        <taxon>Bacillati</taxon>
        <taxon>Actinomycetota</taxon>
        <taxon>Actinomycetes</taxon>
        <taxon>Mycobacteriales</taxon>
        <taxon>Corynebacteriaceae</taxon>
        <taxon>Corynebacterium</taxon>
    </lineage>
</organism>
<sequence>MFLTAARLDVPPEHVAHYLAGLPVVTALAGEGIGFTAPVTVLTGENGVGKSTLLEALAVGMGLNPEGGSRHARFASLDQSVSPLHHWLTLSRRRNPRDAFFLRGESFLNLAGYYAGLEPAPRGPRMDDLQAMSHGQSLMALFERRLHAEGLFFLDEPEAGLSVLRQLELMGRLFHLAAGGSQIIMATHSPVLLAVPGAQILEISARGIRPRGFEDTEAVCAAREFITDPEGTAAFLISEEES</sequence>
<name>A0A3S0B3M1_9CORY</name>
<dbReference type="PANTHER" id="PTHR42771">
    <property type="entry name" value="IRON(3+)-HYDROXAMATE IMPORT ATP-BINDING PROTEIN FHUC"/>
    <property type="match status" value="1"/>
</dbReference>
<keyword evidence="10" id="KW-1185">Reference proteome</keyword>
<dbReference type="Pfam" id="PF13476">
    <property type="entry name" value="AAA_23"/>
    <property type="match status" value="1"/>
</dbReference>
<dbReference type="EMBL" id="RXHJ01000013">
    <property type="protein sequence ID" value="RSZ62052.1"/>
    <property type="molecule type" value="Genomic_DNA"/>
</dbReference>
<dbReference type="InterPro" id="IPR003593">
    <property type="entry name" value="AAA+_ATPase"/>
</dbReference>
<evidence type="ECO:0000256" key="6">
    <source>
        <dbReference type="ARBA" id="ARBA00023065"/>
    </source>
</evidence>
<keyword evidence="2" id="KW-0813">Transport</keyword>
<evidence type="ECO:0000259" key="8">
    <source>
        <dbReference type="SMART" id="SM00382"/>
    </source>
</evidence>
<keyword evidence="5" id="KW-0408">Iron</keyword>
<dbReference type="SMART" id="SM00382">
    <property type="entry name" value="AAA"/>
    <property type="match status" value="1"/>
</dbReference>
<dbReference type="Proteomes" id="UP000274907">
    <property type="component" value="Unassembled WGS sequence"/>
</dbReference>
<evidence type="ECO:0000256" key="2">
    <source>
        <dbReference type="ARBA" id="ARBA00022448"/>
    </source>
</evidence>
<keyword evidence="3" id="KW-1003">Cell membrane</keyword>
<dbReference type="GO" id="GO:0005524">
    <property type="term" value="F:ATP binding"/>
    <property type="evidence" value="ECO:0007669"/>
    <property type="project" value="InterPro"/>
</dbReference>
<dbReference type="InterPro" id="IPR051535">
    <property type="entry name" value="Siderophore_ABC-ATPase"/>
</dbReference>
<evidence type="ECO:0000256" key="3">
    <source>
        <dbReference type="ARBA" id="ARBA00022475"/>
    </source>
</evidence>
<reference evidence="9 10" key="1">
    <citation type="submission" date="2018-12" db="EMBL/GenBank/DDBJ databases">
        <title>YIM 101343 draft genome.</title>
        <authorList>
            <person name="Chen X."/>
        </authorList>
    </citation>
    <scope>NUCLEOTIDE SEQUENCE [LARGE SCALE GENOMIC DNA]</scope>
    <source>
        <strain evidence="9 10">YIM 101343</strain>
    </source>
</reference>
<proteinExistence type="predicted"/>
<dbReference type="InterPro" id="IPR003959">
    <property type="entry name" value="ATPase_AAA_core"/>
</dbReference>
<dbReference type="Gene3D" id="3.40.50.300">
    <property type="entry name" value="P-loop containing nucleotide triphosphate hydrolases"/>
    <property type="match status" value="2"/>
</dbReference>
<evidence type="ECO:0000256" key="1">
    <source>
        <dbReference type="ARBA" id="ARBA00004202"/>
    </source>
</evidence>
<dbReference type="Pfam" id="PF13304">
    <property type="entry name" value="AAA_21"/>
    <property type="match status" value="1"/>
</dbReference>
<dbReference type="OrthoDB" id="9784297at2"/>
<evidence type="ECO:0000313" key="10">
    <source>
        <dbReference type="Proteomes" id="UP000274907"/>
    </source>
</evidence>
<comment type="caution">
    <text evidence="9">The sequence shown here is derived from an EMBL/GenBank/DDBJ whole genome shotgun (WGS) entry which is preliminary data.</text>
</comment>
<dbReference type="AlphaFoldDB" id="A0A3S0B3M1"/>
<keyword evidence="7" id="KW-0472">Membrane</keyword>
<dbReference type="PANTHER" id="PTHR42771:SF2">
    <property type="entry name" value="IRON(3+)-HYDROXAMATE IMPORT ATP-BINDING PROTEIN FHUC"/>
    <property type="match status" value="1"/>
</dbReference>
<evidence type="ECO:0000256" key="4">
    <source>
        <dbReference type="ARBA" id="ARBA00022496"/>
    </source>
</evidence>
<dbReference type="GO" id="GO:0006302">
    <property type="term" value="P:double-strand break repair"/>
    <property type="evidence" value="ECO:0007669"/>
    <property type="project" value="InterPro"/>
</dbReference>